<dbReference type="InterPro" id="IPR051395">
    <property type="entry name" value="Cytochrome_c_Peroxidase/MauG"/>
</dbReference>
<sequence length="606" mass="69849">MNIYLNFIFRAKTYTLSVCLLLLSISCINKEKNNTEETITKTDKLEKLYSNHLVMAYKYLDSIDITNNNDTNKKYYINSRTYFKKSEPILSYIEKENYKSLNSPNLIRIQEEDPTDIKINQPIGYQVIEENLFSESMDTLALSRALKVTSSRLKLIENNIDLNFKDYHVLWLARDAIVRIASTGLSNFDSPILGASLNESGYVLSTLNDVFTIYQNNFKNKDLLQKWKTELINSQKTLNTDFDSLDRYEYIKNHTNKQLELLKAIQEDWSIEFPFELALKNNTTSLFSKNTFNLEYFSDYKSDTIHLNTKIDLGKQLFNDKRFSIKNDMSCATCHIKEKAFTDEKITFNKHVKRNTPTLTYSGLQKSFFLDNRSGSLEGQIVGVVTNHDEFNADLKHIIEVVKRDKNYSKAFDTLYSRGATDMNIRHSIASYVRSLNKFNSKFDNNINGKENTLTEVEKKGFNIFMGKAACATCHFPPLFNGTVPPNFSESELEIIGVPDTKENKKLDDDLGRYNLFKTEERKGAFKTPSIRNIKLTTPYMHNGVYETLEQVMDFYNKGGGSGLGFNVPHQTLPFDNLDLSEEEIQAIIAFMRTLTDNHLDKNEAL</sequence>
<dbReference type="InterPro" id="IPR009056">
    <property type="entry name" value="Cyt_c-like_dom"/>
</dbReference>
<keyword evidence="5" id="KW-0560">Oxidoreductase</keyword>
<dbReference type="Pfam" id="PF03150">
    <property type="entry name" value="CCP_MauG"/>
    <property type="match status" value="1"/>
</dbReference>
<dbReference type="PANTHER" id="PTHR30600:SF10">
    <property type="entry name" value="BLL6722 PROTEIN"/>
    <property type="match status" value="1"/>
</dbReference>
<proteinExistence type="predicted"/>
<dbReference type="GO" id="GO:0004130">
    <property type="term" value="F:cytochrome-c peroxidase activity"/>
    <property type="evidence" value="ECO:0007669"/>
    <property type="project" value="TreeGrafter"/>
</dbReference>
<dbReference type="Proteomes" id="UP000307602">
    <property type="component" value="Unassembled WGS sequence"/>
</dbReference>
<comment type="subcellular location">
    <subcellularLocation>
        <location evidence="1">Cell envelope</location>
    </subcellularLocation>
</comment>
<evidence type="ECO:0000256" key="2">
    <source>
        <dbReference type="ARBA" id="ARBA00022617"/>
    </source>
</evidence>
<keyword evidence="4" id="KW-0732">Signal</keyword>
<name>A0A4S1E291_9FLAO</name>
<dbReference type="Gene3D" id="1.10.760.10">
    <property type="entry name" value="Cytochrome c-like domain"/>
    <property type="match status" value="2"/>
</dbReference>
<evidence type="ECO:0000256" key="3">
    <source>
        <dbReference type="ARBA" id="ARBA00022723"/>
    </source>
</evidence>
<dbReference type="EMBL" id="SRSO01000001">
    <property type="protein sequence ID" value="TGV04746.1"/>
    <property type="molecule type" value="Genomic_DNA"/>
</dbReference>
<evidence type="ECO:0000313" key="10">
    <source>
        <dbReference type="Proteomes" id="UP000307602"/>
    </source>
</evidence>
<dbReference type="InterPro" id="IPR036909">
    <property type="entry name" value="Cyt_c-like_dom_sf"/>
</dbReference>
<dbReference type="PROSITE" id="PS51007">
    <property type="entry name" value="CYTC"/>
    <property type="match status" value="2"/>
</dbReference>
<dbReference type="GO" id="GO:0009055">
    <property type="term" value="F:electron transfer activity"/>
    <property type="evidence" value="ECO:0007669"/>
    <property type="project" value="InterPro"/>
</dbReference>
<evidence type="ECO:0000256" key="7">
    <source>
        <dbReference type="PROSITE-ProRule" id="PRU00433"/>
    </source>
</evidence>
<comment type="caution">
    <text evidence="9">The sequence shown here is derived from an EMBL/GenBank/DDBJ whole genome shotgun (WGS) entry which is preliminary data.</text>
</comment>
<evidence type="ECO:0000256" key="5">
    <source>
        <dbReference type="ARBA" id="ARBA00023002"/>
    </source>
</evidence>
<dbReference type="InterPro" id="IPR004852">
    <property type="entry name" value="Di-haem_cyt_c_peroxidsae"/>
</dbReference>
<dbReference type="GO" id="GO:0020037">
    <property type="term" value="F:heme binding"/>
    <property type="evidence" value="ECO:0007669"/>
    <property type="project" value="InterPro"/>
</dbReference>
<evidence type="ECO:0000256" key="4">
    <source>
        <dbReference type="ARBA" id="ARBA00022729"/>
    </source>
</evidence>
<evidence type="ECO:0000259" key="8">
    <source>
        <dbReference type="PROSITE" id="PS51007"/>
    </source>
</evidence>
<dbReference type="GO" id="GO:0030313">
    <property type="term" value="C:cell envelope"/>
    <property type="evidence" value="ECO:0007669"/>
    <property type="project" value="UniProtKB-SubCell"/>
</dbReference>
<organism evidence="9 10">
    <name type="scientific">Flavivirga rizhaonensis</name>
    <dbReference type="NCBI Taxonomy" id="2559571"/>
    <lineage>
        <taxon>Bacteria</taxon>
        <taxon>Pseudomonadati</taxon>
        <taxon>Bacteroidota</taxon>
        <taxon>Flavobacteriia</taxon>
        <taxon>Flavobacteriales</taxon>
        <taxon>Flavobacteriaceae</taxon>
        <taxon>Flavivirga</taxon>
    </lineage>
</organism>
<keyword evidence="6 7" id="KW-0408">Iron</keyword>
<keyword evidence="2 7" id="KW-0349">Heme</keyword>
<dbReference type="GO" id="GO:0046872">
    <property type="term" value="F:metal ion binding"/>
    <property type="evidence" value="ECO:0007669"/>
    <property type="project" value="UniProtKB-KW"/>
</dbReference>
<feature type="domain" description="Cytochrome c" evidence="8">
    <location>
        <begin position="456"/>
        <end position="596"/>
    </location>
</feature>
<reference evidence="9 10" key="1">
    <citation type="submission" date="2019-04" db="EMBL/GenBank/DDBJ databases">
        <authorList>
            <person name="Liu A."/>
        </authorList>
    </citation>
    <scope>NUCLEOTIDE SEQUENCE [LARGE SCALE GENOMIC DNA]</scope>
    <source>
        <strain evidence="9 10">RZ03</strain>
    </source>
</reference>
<dbReference type="AlphaFoldDB" id="A0A4S1E291"/>
<evidence type="ECO:0000313" key="9">
    <source>
        <dbReference type="EMBL" id="TGV04746.1"/>
    </source>
</evidence>
<keyword evidence="3 7" id="KW-0479">Metal-binding</keyword>
<gene>
    <name evidence="9" type="ORF">EM932_01075</name>
</gene>
<protein>
    <submittedName>
        <fullName evidence="9">Methylamine utilization protein</fullName>
    </submittedName>
</protein>
<dbReference type="RefSeq" id="WP_135874594.1">
    <property type="nucleotide sequence ID" value="NZ_SRSO01000001.1"/>
</dbReference>
<feature type="domain" description="Cytochrome c" evidence="8">
    <location>
        <begin position="309"/>
        <end position="437"/>
    </location>
</feature>
<keyword evidence="10" id="KW-1185">Reference proteome</keyword>
<dbReference type="OrthoDB" id="9805202at2"/>
<evidence type="ECO:0000256" key="6">
    <source>
        <dbReference type="ARBA" id="ARBA00023004"/>
    </source>
</evidence>
<dbReference type="SUPFAM" id="SSF46626">
    <property type="entry name" value="Cytochrome c"/>
    <property type="match status" value="2"/>
</dbReference>
<evidence type="ECO:0000256" key="1">
    <source>
        <dbReference type="ARBA" id="ARBA00004196"/>
    </source>
</evidence>
<dbReference type="PANTHER" id="PTHR30600">
    <property type="entry name" value="CYTOCHROME C PEROXIDASE-RELATED"/>
    <property type="match status" value="1"/>
</dbReference>
<accession>A0A4S1E291</accession>